<protein>
    <submittedName>
        <fullName evidence="7">IclR family transcriptional regulator</fullName>
    </submittedName>
</protein>
<dbReference type="OrthoDB" id="9807558at2"/>
<keyword evidence="8" id="KW-1185">Reference proteome</keyword>
<dbReference type="SUPFAM" id="SSF55781">
    <property type="entry name" value="GAF domain-like"/>
    <property type="match status" value="1"/>
</dbReference>
<dbReference type="Gene3D" id="1.10.10.10">
    <property type="entry name" value="Winged helix-like DNA-binding domain superfamily/Winged helix DNA-binding domain"/>
    <property type="match status" value="1"/>
</dbReference>
<feature type="region of interest" description="Disordered" evidence="4">
    <location>
        <begin position="1"/>
        <end position="33"/>
    </location>
</feature>
<dbReference type="InterPro" id="IPR005471">
    <property type="entry name" value="Tscrpt_reg_IclR_N"/>
</dbReference>
<evidence type="ECO:0000256" key="4">
    <source>
        <dbReference type="SAM" id="MobiDB-lite"/>
    </source>
</evidence>
<dbReference type="Proteomes" id="UP000216857">
    <property type="component" value="Unassembled WGS sequence"/>
</dbReference>
<dbReference type="STRING" id="1416803.CAL13_20480"/>
<keyword evidence="2" id="KW-0238">DNA-binding</keyword>
<name>A0A261R7H5_9BORD</name>
<dbReference type="GO" id="GO:0003700">
    <property type="term" value="F:DNA-binding transcription factor activity"/>
    <property type="evidence" value="ECO:0007669"/>
    <property type="project" value="TreeGrafter"/>
</dbReference>
<organism evidence="7 8">
    <name type="scientific">Bordetella genomosp. 9</name>
    <dbReference type="NCBI Taxonomy" id="1416803"/>
    <lineage>
        <taxon>Bacteria</taxon>
        <taxon>Pseudomonadati</taxon>
        <taxon>Pseudomonadota</taxon>
        <taxon>Betaproteobacteria</taxon>
        <taxon>Burkholderiales</taxon>
        <taxon>Alcaligenaceae</taxon>
        <taxon>Bordetella</taxon>
    </lineage>
</organism>
<feature type="domain" description="IclR-ED" evidence="6">
    <location>
        <begin position="99"/>
        <end position="284"/>
    </location>
</feature>
<dbReference type="SMART" id="SM00346">
    <property type="entry name" value="HTH_ICLR"/>
    <property type="match status" value="1"/>
</dbReference>
<dbReference type="PROSITE" id="PS51077">
    <property type="entry name" value="HTH_ICLR"/>
    <property type="match status" value="1"/>
</dbReference>
<feature type="domain" description="HTH iclR-type" evidence="5">
    <location>
        <begin position="35"/>
        <end position="98"/>
    </location>
</feature>
<dbReference type="PROSITE" id="PS51078">
    <property type="entry name" value="ICLR_ED"/>
    <property type="match status" value="1"/>
</dbReference>
<dbReference type="SUPFAM" id="SSF46785">
    <property type="entry name" value="Winged helix' DNA-binding domain"/>
    <property type="match status" value="1"/>
</dbReference>
<dbReference type="Pfam" id="PF01614">
    <property type="entry name" value="IclR_C"/>
    <property type="match status" value="1"/>
</dbReference>
<dbReference type="InterPro" id="IPR036390">
    <property type="entry name" value="WH_DNA-bd_sf"/>
</dbReference>
<accession>A0A261R7H5</accession>
<proteinExistence type="predicted"/>
<comment type="caution">
    <text evidence="7">The sequence shown here is derived from an EMBL/GenBank/DDBJ whole genome shotgun (WGS) entry which is preliminary data.</text>
</comment>
<keyword evidence="1" id="KW-0805">Transcription regulation</keyword>
<evidence type="ECO:0000313" key="8">
    <source>
        <dbReference type="Proteomes" id="UP000216857"/>
    </source>
</evidence>
<dbReference type="InterPro" id="IPR050707">
    <property type="entry name" value="HTH_MetabolicPath_Reg"/>
</dbReference>
<sequence length="302" mass="32287">MENGTADAGAVGARGAPPDSASGEPSGTPADSNAQGVLQRAFTVLRALADAKGEALRLTEIAKRTGLAPATAHRVLQGLIQEDAVEQPAGGKAYQLSVAFYALGSAAGRYRSNLREIYRPSMLRLCGMLSDTIFILVRQGFDAICLDRIDGPFPVRSHTGDIGGRVPLGLGQGALILLASLPPAEREEVIRFNIPRLHHLGFIDEISMRVRIKQCLESRYAYSDGPGLYPGIAGLSVPIEDRNGDTVAALSVAAPQERLSGERLPLIVEMLHKEARAIGAQINPFDPALRRPSHFLGRGNRE</sequence>
<feature type="compositionally biased region" description="Polar residues" evidence="4">
    <location>
        <begin position="23"/>
        <end position="33"/>
    </location>
</feature>
<dbReference type="GO" id="GO:0003677">
    <property type="term" value="F:DNA binding"/>
    <property type="evidence" value="ECO:0007669"/>
    <property type="project" value="UniProtKB-KW"/>
</dbReference>
<evidence type="ECO:0000259" key="5">
    <source>
        <dbReference type="PROSITE" id="PS51077"/>
    </source>
</evidence>
<evidence type="ECO:0000256" key="2">
    <source>
        <dbReference type="ARBA" id="ARBA00023125"/>
    </source>
</evidence>
<dbReference type="InterPro" id="IPR036388">
    <property type="entry name" value="WH-like_DNA-bd_sf"/>
</dbReference>
<dbReference type="PANTHER" id="PTHR30136">
    <property type="entry name" value="HELIX-TURN-HELIX TRANSCRIPTIONAL REGULATOR, ICLR FAMILY"/>
    <property type="match status" value="1"/>
</dbReference>
<dbReference type="AlphaFoldDB" id="A0A261R7H5"/>
<dbReference type="Gene3D" id="3.30.450.40">
    <property type="match status" value="1"/>
</dbReference>
<dbReference type="EMBL" id="NEVJ01000003">
    <property type="protein sequence ID" value="OZI20966.1"/>
    <property type="molecule type" value="Genomic_DNA"/>
</dbReference>
<evidence type="ECO:0000256" key="1">
    <source>
        <dbReference type="ARBA" id="ARBA00023015"/>
    </source>
</evidence>
<reference evidence="7" key="1">
    <citation type="submission" date="2017-05" db="EMBL/GenBank/DDBJ databases">
        <title>Complete and WGS of Bordetella genogroups.</title>
        <authorList>
            <person name="Spilker T."/>
            <person name="Lipuma J."/>
        </authorList>
    </citation>
    <scope>NUCLEOTIDE SEQUENCE</scope>
    <source>
        <strain evidence="7">AU21707</strain>
    </source>
</reference>
<evidence type="ECO:0000256" key="3">
    <source>
        <dbReference type="ARBA" id="ARBA00023163"/>
    </source>
</evidence>
<dbReference type="Pfam" id="PF09339">
    <property type="entry name" value="HTH_IclR"/>
    <property type="match status" value="1"/>
</dbReference>
<evidence type="ECO:0000313" key="7">
    <source>
        <dbReference type="EMBL" id="OZI20966.1"/>
    </source>
</evidence>
<keyword evidence="3" id="KW-0804">Transcription</keyword>
<dbReference type="PANTHER" id="PTHR30136:SF35">
    <property type="entry name" value="HTH-TYPE TRANSCRIPTIONAL REGULATOR RV1719"/>
    <property type="match status" value="1"/>
</dbReference>
<gene>
    <name evidence="7" type="ORF">CAL26_26315</name>
</gene>
<evidence type="ECO:0000259" key="6">
    <source>
        <dbReference type="PROSITE" id="PS51078"/>
    </source>
</evidence>
<dbReference type="GO" id="GO:0045892">
    <property type="term" value="P:negative regulation of DNA-templated transcription"/>
    <property type="evidence" value="ECO:0007669"/>
    <property type="project" value="TreeGrafter"/>
</dbReference>
<dbReference type="InterPro" id="IPR029016">
    <property type="entry name" value="GAF-like_dom_sf"/>
</dbReference>
<dbReference type="InterPro" id="IPR014757">
    <property type="entry name" value="Tscrpt_reg_IclR_C"/>
</dbReference>